<feature type="transmembrane region" description="Helical" evidence="1">
    <location>
        <begin position="120"/>
        <end position="141"/>
    </location>
</feature>
<keyword evidence="1" id="KW-1133">Transmembrane helix</keyword>
<gene>
    <name evidence="2" type="ORF">H5985_05980</name>
</gene>
<keyword evidence="3" id="KW-1185">Reference proteome</keyword>
<dbReference type="EMBL" id="JACJKX010000009">
    <property type="protein sequence ID" value="MBM6928816.1"/>
    <property type="molecule type" value="Genomic_DNA"/>
</dbReference>
<reference evidence="2 3" key="1">
    <citation type="journal article" date="2021" name="Sci. Rep.">
        <title>The distribution of antibiotic resistance genes in chicken gut microbiota commensals.</title>
        <authorList>
            <person name="Juricova H."/>
            <person name="Matiasovicova J."/>
            <person name="Kubasova T."/>
            <person name="Cejkova D."/>
            <person name="Rychlik I."/>
        </authorList>
    </citation>
    <scope>NUCLEOTIDE SEQUENCE [LARGE SCALE GENOMIC DNA]</scope>
    <source>
        <strain evidence="2 3">An562</strain>
    </source>
</reference>
<keyword evidence="1" id="KW-0472">Membrane</keyword>
<evidence type="ECO:0000313" key="3">
    <source>
        <dbReference type="Proteomes" id="UP000777002"/>
    </source>
</evidence>
<evidence type="ECO:0000313" key="2">
    <source>
        <dbReference type="EMBL" id="MBM6928816.1"/>
    </source>
</evidence>
<sequence>MWRRIASIVLSVAYPFLVWAGLQYFGLNALIVLITLLCLINLFLRPIRINGLFFVIVLCLGAASFLSEVSLPLKLYPVAVNGVLLCTFAFSLMNPPSVIERLARLKDKNLPDKAIAYTRKLTIIWCGFFIANGLIALWTALAATDEIWALYNGFIAYVLIGLLLGGEVIVRRFFIASDQN</sequence>
<name>A0ABS2GUD9_9BURK</name>
<evidence type="ECO:0008006" key="4">
    <source>
        <dbReference type="Google" id="ProtNLM"/>
    </source>
</evidence>
<organism evidence="2 3">
    <name type="scientific">Parasutterella secunda</name>
    <dbReference type="NCBI Taxonomy" id="626947"/>
    <lineage>
        <taxon>Bacteria</taxon>
        <taxon>Pseudomonadati</taxon>
        <taxon>Pseudomonadota</taxon>
        <taxon>Betaproteobacteria</taxon>
        <taxon>Burkholderiales</taxon>
        <taxon>Sutterellaceae</taxon>
        <taxon>Parasutterella</taxon>
    </lineage>
</organism>
<protein>
    <recommendedName>
        <fullName evidence="4">DNA gyrase subunit B</fullName>
    </recommendedName>
</protein>
<keyword evidence="1" id="KW-0812">Transmembrane</keyword>
<feature type="transmembrane region" description="Helical" evidence="1">
    <location>
        <begin position="147"/>
        <end position="170"/>
    </location>
</feature>
<proteinExistence type="predicted"/>
<dbReference type="Proteomes" id="UP000777002">
    <property type="component" value="Unassembled WGS sequence"/>
</dbReference>
<comment type="caution">
    <text evidence="2">The sequence shown here is derived from an EMBL/GenBank/DDBJ whole genome shotgun (WGS) entry which is preliminary data.</text>
</comment>
<feature type="transmembrane region" description="Helical" evidence="1">
    <location>
        <begin position="75"/>
        <end position="99"/>
    </location>
</feature>
<accession>A0ABS2GUD9</accession>
<evidence type="ECO:0000256" key="1">
    <source>
        <dbReference type="SAM" id="Phobius"/>
    </source>
</evidence>
<feature type="transmembrane region" description="Helical" evidence="1">
    <location>
        <begin position="25"/>
        <end position="44"/>
    </location>
</feature>
<dbReference type="RefSeq" id="WP_205050405.1">
    <property type="nucleotide sequence ID" value="NZ_JACJKX010000009.1"/>
</dbReference>
<feature type="transmembrane region" description="Helical" evidence="1">
    <location>
        <begin position="51"/>
        <end position="69"/>
    </location>
</feature>